<feature type="region of interest" description="Disordered" evidence="1">
    <location>
        <begin position="340"/>
        <end position="359"/>
    </location>
</feature>
<feature type="compositionally biased region" description="Basic and acidic residues" evidence="1">
    <location>
        <begin position="98"/>
        <end position="112"/>
    </location>
</feature>
<comment type="caution">
    <text evidence="2">The sequence shown here is derived from an EMBL/GenBank/DDBJ whole genome shotgun (WGS) entry which is preliminary data.</text>
</comment>
<accession>A0A2S5B6K4</accession>
<feature type="compositionally biased region" description="Low complexity" evidence="1">
    <location>
        <begin position="264"/>
        <end position="276"/>
    </location>
</feature>
<feature type="region of interest" description="Disordered" evidence="1">
    <location>
        <begin position="408"/>
        <end position="432"/>
    </location>
</feature>
<sequence>MSLDSITLVEATSGSVSPSEHVDIEPAVPLCARDDVAGPLTVQSVFVEALEDPTSPIPSRDELETHGLFDLSESERLLAEYRLLHPSPLSSPVVAQRVRAEADERDRPKRQSSDPQGRYSLSVLQLPPYWPTTSPLTSPSDSPRLNPFAFGRKSMVRPRPNHTKSASEIPLASGAASPLEDLTNDRESATSALYTVSQSLARGETLKAEKRGVRKLRKAPPPRISVRTDDSTLLRPEAALPDYRSTRSGYSGTDGSEKERRMSWHSAASSSRQSRSPLTYEPEDLQTLSMPQSPSHGADMASQRRPLSIALNYKRREATSTSADSAYYADSERHRACSTRSSFGVASSPTSSVSSPSRWSRPWGFDRLKRAGSSTPASPVVGPGGDGDAHDPLSADLVRFQVLSRPSPRLSMSNDCPASAGGHVAGDARGDRTTPDDVLLLALDSPSLKHESHFPRIDSPRPGAGTQRRTLARGISYDSMHTPSGCHTPAVVSTASSGTIRAPDLTGMGGFAGGDEGEGASNRAKLPEGLSALMLSDPSADGASANDDHPGASEYSQPQRADSRKRATPPSFGGSSSSSQRSRSRSRDSMSGLSGDETPASSAVEGDDGYGLASQDEDQVDTAKSMSAFVPPEEVAVTPVA</sequence>
<feature type="region of interest" description="Disordered" evidence="1">
    <location>
        <begin position="534"/>
        <end position="628"/>
    </location>
</feature>
<evidence type="ECO:0000313" key="2">
    <source>
        <dbReference type="EMBL" id="POY72410.1"/>
    </source>
</evidence>
<evidence type="ECO:0000313" key="3">
    <source>
        <dbReference type="Proteomes" id="UP000237144"/>
    </source>
</evidence>
<dbReference type="OrthoDB" id="2527173at2759"/>
<feature type="compositionally biased region" description="Low complexity" evidence="1">
    <location>
        <begin position="341"/>
        <end position="359"/>
    </location>
</feature>
<proteinExistence type="predicted"/>
<keyword evidence="3" id="KW-1185">Reference proteome</keyword>
<feature type="region of interest" description="Disordered" evidence="1">
    <location>
        <begin position="364"/>
        <end position="389"/>
    </location>
</feature>
<evidence type="ECO:0000256" key="1">
    <source>
        <dbReference type="SAM" id="MobiDB-lite"/>
    </source>
</evidence>
<dbReference type="AlphaFoldDB" id="A0A2S5B6K4"/>
<feature type="compositionally biased region" description="Polar residues" evidence="1">
    <location>
        <begin position="189"/>
        <end position="200"/>
    </location>
</feature>
<dbReference type="EMBL" id="PJQD01000049">
    <property type="protein sequence ID" value="POY72410.1"/>
    <property type="molecule type" value="Genomic_DNA"/>
</dbReference>
<organism evidence="2 3">
    <name type="scientific">Rhodotorula taiwanensis</name>
    <dbReference type="NCBI Taxonomy" id="741276"/>
    <lineage>
        <taxon>Eukaryota</taxon>
        <taxon>Fungi</taxon>
        <taxon>Dikarya</taxon>
        <taxon>Basidiomycota</taxon>
        <taxon>Pucciniomycotina</taxon>
        <taxon>Microbotryomycetes</taxon>
        <taxon>Sporidiobolales</taxon>
        <taxon>Sporidiobolaceae</taxon>
        <taxon>Rhodotorula</taxon>
    </lineage>
</organism>
<feature type="compositionally biased region" description="Low complexity" evidence="1">
    <location>
        <begin position="131"/>
        <end position="145"/>
    </location>
</feature>
<protein>
    <submittedName>
        <fullName evidence="2">Uncharacterized protein</fullName>
    </submittedName>
</protein>
<feature type="compositionally biased region" description="Polar residues" evidence="1">
    <location>
        <begin position="286"/>
        <end position="295"/>
    </location>
</feature>
<feature type="compositionally biased region" description="Low complexity" evidence="1">
    <location>
        <begin position="571"/>
        <end position="581"/>
    </location>
</feature>
<feature type="region of interest" description="Disordered" evidence="1">
    <location>
        <begin position="1"/>
        <end position="20"/>
    </location>
</feature>
<gene>
    <name evidence="2" type="ORF">BMF94_4567</name>
</gene>
<name>A0A2S5B6K4_9BASI</name>
<reference evidence="2 3" key="1">
    <citation type="journal article" date="2018" name="Front. Microbiol.">
        <title>Prospects for Fungal Bioremediation of Acidic Radioactive Waste Sites: Characterization and Genome Sequence of Rhodotorula taiwanensis MD1149.</title>
        <authorList>
            <person name="Tkavc R."/>
            <person name="Matrosova V.Y."/>
            <person name="Grichenko O.E."/>
            <person name="Gostincar C."/>
            <person name="Volpe R.P."/>
            <person name="Klimenkova P."/>
            <person name="Gaidamakova E.K."/>
            <person name="Zhou C.E."/>
            <person name="Stewart B.J."/>
            <person name="Lyman M.G."/>
            <person name="Malfatti S.A."/>
            <person name="Rubinfeld B."/>
            <person name="Courtot M."/>
            <person name="Singh J."/>
            <person name="Dalgard C.L."/>
            <person name="Hamilton T."/>
            <person name="Frey K.G."/>
            <person name="Gunde-Cimerman N."/>
            <person name="Dugan L."/>
            <person name="Daly M.J."/>
        </authorList>
    </citation>
    <scope>NUCLEOTIDE SEQUENCE [LARGE SCALE GENOMIC DNA]</scope>
    <source>
        <strain evidence="2 3">MD1149</strain>
    </source>
</reference>
<feature type="region of interest" description="Disordered" evidence="1">
    <location>
        <begin position="92"/>
        <end position="302"/>
    </location>
</feature>
<dbReference type="Proteomes" id="UP000237144">
    <property type="component" value="Unassembled WGS sequence"/>
</dbReference>